<dbReference type="GO" id="GO:0006270">
    <property type="term" value="P:DNA replication initiation"/>
    <property type="evidence" value="ECO:0007669"/>
    <property type="project" value="TreeGrafter"/>
</dbReference>
<dbReference type="InterPro" id="IPR001025">
    <property type="entry name" value="BAH_dom"/>
</dbReference>
<keyword evidence="4 6" id="KW-0238">DNA-binding</keyword>
<comment type="caution">
    <text evidence="9">The sequence shown here is derived from an EMBL/GenBank/DDBJ whole genome shotgun (WGS) entry which is preliminary data.</text>
</comment>
<evidence type="ECO:0000256" key="4">
    <source>
        <dbReference type="ARBA" id="ARBA00023125"/>
    </source>
</evidence>
<keyword evidence="5 6" id="KW-0539">Nucleus</keyword>
<keyword evidence="3 6" id="KW-0235">DNA replication</keyword>
<comment type="subcellular location">
    <subcellularLocation>
        <location evidence="1 6">Nucleus</location>
    </subcellularLocation>
</comment>
<dbReference type="SMART" id="SM00382">
    <property type="entry name" value="AAA"/>
    <property type="match status" value="1"/>
</dbReference>
<comment type="function">
    <text evidence="6">Component of the origin recognition complex (ORC) that binds origins of replication. DNA-binding is ATP-dependent, however specific DNA sequences that define origins of replication have not been identified so far. ORC is required to assemble the pre-replication complex necessary to initiate DNA replication.</text>
</comment>
<gene>
    <name evidence="9" type="ORF">PECAL_2P03420</name>
</gene>
<proteinExistence type="inferred from homology"/>
<dbReference type="AlphaFoldDB" id="A0A8J2S844"/>
<evidence type="ECO:0000256" key="5">
    <source>
        <dbReference type="ARBA" id="ARBA00023242"/>
    </source>
</evidence>
<dbReference type="GO" id="GO:0005664">
    <property type="term" value="C:nuclear origin of replication recognition complex"/>
    <property type="evidence" value="ECO:0007669"/>
    <property type="project" value="TreeGrafter"/>
</dbReference>
<feature type="domain" description="BAH" evidence="8">
    <location>
        <begin position="56"/>
        <end position="193"/>
    </location>
</feature>
<dbReference type="SUPFAM" id="SSF52540">
    <property type="entry name" value="P-loop containing nucleoside triphosphate hydrolases"/>
    <property type="match status" value="1"/>
</dbReference>
<evidence type="ECO:0000259" key="8">
    <source>
        <dbReference type="PROSITE" id="PS51038"/>
    </source>
</evidence>
<evidence type="ECO:0000313" key="10">
    <source>
        <dbReference type="Proteomes" id="UP000789595"/>
    </source>
</evidence>
<keyword evidence="10" id="KW-1185">Reference proteome</keyword>
<dbReference type="SMART" id="SM00439">
    <property type="entry name" value="BAH"/>
    <property type="match status" value="1"/>
</dbReference>
<dbReference type="GO" id="GO:0003682">
    <property type="term" value="F:chromatin binding"/>
    <property type="evidence" value="ECO:0007669"/>
    <property type="project" value="InterPro"/>
</dbReference>
<dbReference type="Gene3D" id="1.10.8.60">
    <property type="match status" value="1"/>
</dbReference>
<evidence type="ECO:0000256" key="2">
    <source>
        <dbReference type="ARBA" id="ARBA00008398"/>
    </source>
</evidence>
<dbReference type="Gene3D" id="3.40.50.300">
    <property type="entry name" value="P-loop containing nucleotide triphosphate hydrolases"/>
    <property type="match status" value="1"/>
</dbReference>
<dbReference type="InterPro" id="IPR003959">
    <property type="entry name" value="ATPase_AAA_core"/>
</dbReference>
<evidence type="ECO:0000256" key="7">
    <source>
        <dbReference type="SAM" id="MobiDB-lite"/>
    </source>
</evidence>
<sequence length="642" mass="71819">MFYAQWSRRDVRPRDPATHRLRVDARAIAPPEPREEDPTNADGCRFRDSFKYTEGASFKVGDCVMVQLEGEGVREGESLRHAAAQILQIWWPAPEEDEDEDEPWAEVRWLYCAEEIVPAKRRPAPAAKYADREVFETTHVDEVPASSLMGCVEVLSYDAYVQRRQKEDRKAMKDVFFCRYVWEPGAQLTECGPAAERCRRAQALCRKGRGIKRRGAAWDGDVVSDEEHIPEDHATRGPRDRLRRASNALQLSAAPKRLPCRENERDTIENFVLEMLSAPGGDGRTLYVAGMPGTGKTATVREVVRALQETGNAFRFVEVNAMRLPQPNHAYALLWEALTGEKRGADAAARLLDKRFSSGEEQEERVVVLVDELDYMLTQRQEVLYNLFEWPGRKNAGLAVIGIANTLDLPERLDPKVRSRLGSRRLTFAPYKPAQIESILTQRLSAGDLSAAFQPQAVTMAARKIAAYSGDIRRALLICSRATELCAERADAARRAGDEATPKEKEYVVTIADVNAADRGLRESAYLGAIEHAAPLEQLVLIALCAELRARKSETAPLEDVARRLARLVALAGDAGDSSRPPTHGELLEIVDRFADARLLATEHLKRDDRFPALRLNIQDGIVADVLINASKHPLAERFLRD</sequence>
<keyword evidence="6" id="KW-0547">Nucleotide-binding</keyword>
<accession>A0A8J2S844</accession>
<dbReference type="OrthoDB" id="1926878at2759"/>
<feature type="region of interest" description="Disordered" evidence="7">
    <location>
        <begin position="19"/>
        <end position="45"/>
    </location>
</feature>
<dbReference type="Pfam" id="PF00004">
    <property type="entry name" value="AAA"/>
    <property type="match status" value="1"/>
</dbReference>
<dbReference type="Pfam" id="PF01426">
    <property type="entry name" value="BAH"/>
    <property type="match status" value="1"/>
</dbReference>
<keyword evidence="6" id="KW-0067">ATP-binding</keyword>
<evidence type="ECO:0000256" key="6">
    <source>
        <dbReference type="RuleBase" id="RU365058"/>
    </source>
</evidence>
<dbReference type="Gene3D" id="2.30.30.490">
    <property type="match status" value="1"/>
</dbReference>
<dbReference type="Pfam" id="PF22606">
    <property type="entry name" value="Cdc6-ORC-like_ATPase_lid"/>
    <property type="match status" value="1"/>
</dbReference>
<comment type="subunit">
    <text evidence="6">ORC is composed of six subunits.</text>
</comment>
<dbReference type="EMBL" id="CAKKNE010000002">
    <property type="protein sequence ID" value="CAH0367328.1"/>
    <property type="molecule type" value="Genomic_DNA"/>
</dbReference>
<dbReference type="GO" id="GO:0005524">
    <property type="term" value="F:ATP binding"/>
    <property type="evidence" value="ECO:0007669"/>
    <property type="project" value="UniProtKB-KW"/>
</dbReference>
<evidence type="ECO:0000256" key="3">
    <source>
        <dbReference type="ARBA" id="ARBA00022705"/>
    </source>
</evidence>
<reference evidence="9" key="1">
    <citation type="submission" date="2021-11" db="EMBL/GenBank/DDBJ databases">
        <authorList>
            <consortium name="Genoscope - CEA"/>
            <person name="William W."/>
        </authorList>
    </citation>
    <scope>NUCLEOTIDE SEQUENCE</scope>
</reference>
<dbReference type="PANTHER" id="PTHR10763">
    <property type="entry name" value="CELL DIVISION CONTROL PROTEIN 6-RELATED"/>
    <property type="match status" value="1"/>
</dbReference>
<dbReference type="InterPro" id="IPR027417">
    <property type="entry name" value="P-loop_NTPase"/>
</dbReference>
<protein>
    <recommendedName>
        <fullName evidence="6">Origin recognition complex subunit 1</fullName>
    </recommendedName>
</protein>
<dbReference type="GO" id="GO:0016887">
    <property type="term" value="F:ATP hydrolysis activity"/>
    <property type="evidence" value="ECO:0007669"/>
    <property type="project" value="InterPro"/>
</dbReference>
<dbReference type="CDD" id="cd04370">
    <property type="entry name" value="BAH"/>
    <property type="match status" value="1"/>
</dbReference>
<dbReference type="PANTHER" id="PTHR10763:SF23">
    <property type="entry name" value="ORIGIN RECOGNITION COMPLEX SUBUNIT 1"/>
    <property type="match status" value="1"/>
</dbReference>
<dbReference type="GO" id="GO:0003688">
    <property type="term" value="F:DNA replication origin binding"/>
    <property type="evidence" value="ECO:0007669"/>
    <property type="project" value="TreeGrafter"/>
</dbReference>
<dbReference type="InterPro" id="IPR050311">
    <property type="entry name" value="ORC1/CDC6"/>
</dbReference>
<evidence type="ECO:0000256" key="1">
    <source>
        <dbReference type="ARBA" id="ARBA00004123"/>
    </source>
</evidence>
<organism evidence="9 10">
    <name type="scientific">Pelagomonas calceolata</name>
    <dbReference type="NCBI Taxonomy" id="35677"/>
    <lineage>
        <taxon>Eukaryota</taxon>
        <taxon>Sar</taxon>
        <taxon>Stramenopiles</taxon>
        <taxon>Ochrophyta</taxon>
        <taxon>Pelagophyceae</taxon>
        <taxon>Pelagomonadales</taxon>
        <taxon>Pelagomonadaceae</taxon>
        <taxon>Pelagomonas</taxon>
    </lineage>
</organism>
<dbReference type="Proteomes" id="UP000789595">
    <property type="component" value="Unassembled WGS sequence"/>
</dbReference>
<name>A0A8J2S844_9STRA</name>
<comment type="similarity">
    <text evidence="2 6">Belongs to the ORC1 family.</text>
</comment>
<dbReference type="InterPro" id="IPR043151">
    <property type="entry name" value="BAH_sf"/>
</dbReference>
<dbReference type="InterPro" id="IPR054425">
    <property type="entry name" value="Cdc6_ORC1-like_ATPase_lid"/>
</dbReference>
<evidence type="ECO:0000313" key="9">
    <source>
        <dbReference type="EMBL" id="CAH0367328.1"/>
    </source>
</evidence>
<dbReference type="PROSITE" id="PS51038">
    <property type="entry name" value="BAH"/>
    <property type="match status" value="1"/>
</dbReference>
<dbReference type="CDD" id="cd00009">
    <property type="entry name" value="AAA"/>
    <property type="match status" value="1"/>
</dbReference>
<dbReference type="InterPro" id="IPR003593">
    <property type="entry name" value="AAA+_ATPase"/>
</dbReference>
<dbReference type="GO" id="GO:0033314">
    <property type="term" value="P:mitotic DNA replication checkpoint signaling"/>
    <property type="evidence" value="ECO:0007669"/>
    <property type="project" value="TreeGrafter"/>
</dbReference>